<geneLocation type="plasmid" evidence="1">
    <name>pAM65-52-3-235K</name>
</geneLocation>
<reference evidence="1" key="1">
    <citation type="journal article" date="2017" name="Res. Microbiol.">
        <title>Comparative genomics of extrachromosomal elements in Bacillus thuringiensis subsp. israelensis.</title>
        <authorList>
            <person name="Bolotin A."/>
            <person name="Gillis A."/>
            <person name="Sanchis V."/>
            <person name="Nielsen-LeRoux C."/>
            <person name="Mahillon J."/>
            <person name="Lereclus D."/>
            <person name="Sorokin A."/>
        </authorList>
    </citation>
    <scope>NUCLEOTIDE SEQUENCE</scope>
    <source>
        <strain evidence="1">AM65-52</strain>
        <plasmid evidence="1">pAM65-52-3-235K</plasmid>
    </source>
</reference>
<protein>
    <submittedName>
        <fullName evidence="1">Uncharacterized protein</fullName>
    </submittedName>
</protein>
<accession>A0A160LJT7</accession>
<dbReference type="RefSeq" id="WP_000105507.1">
    <property type="nucleotide sequence ID" value="NZ_CP013278.1"/>
</dbReference>
<dbReference type="PATRIC" id="fig|1430.6.peg.2187"/>
<dbReference type="AlphaFoldDB" id="A0A160LJT7"/>
<sequence>MSTLFEGYTKFESKIDSNKDICITIDGIPTVIEYSYHSIKRSKHRVVFEAAVVMMIQNAFDDILDLHNDERFIVIDKELCISVIGSLRGVGGDIIISIVSVIDSDQPTNPYGTYTIAI</sequence>
<keyword evidence="1" id="KW-0614">Plasmid</keyword>
<dbReference type="EMBL" id="CP013278">
    <property type="protein sequence ID" value="AND28466.1"/>
    <property type="molecule type" value="Genomic_DNA"/>
</dbReference>
<organism evidence="1">
    <name type="scientific">Bacillus thuringiensis subsp. israelensis</name>
    <dbReference type="NCBI Taxonomy" id="1430"/>
    <lineage>
        <taxon>Bacteria</taxon>
        <taxon>Bacillati</taxon>
        <taxon>Bacillota</taxon>
        <taxon>Bacilli</taxon>
        <taxon>Bacillales</taxon>
        <taxon>Bacillaceae</taxon>
        <taxon>Bacillus</taxon>
        <taxon>Bacillus cereus group</taxon>
    </lineage>
</organism>
<proteinExistence type="predicted"/>
<evidence type="ECO:0000313" key="1">
    <source>
        <dbReference type="EMBL" id="AND28466.1"/>
    </source>
</evidence>
<name>A0A160LJT7_BACTI</name>
<gene>
    <name evidence="1" type="ORF">ATN07_32575</name>
</gene>